<evidence type="ECO:0000313" key="1">
    <source>
        <dbReference type="EMBL" id="GLY75916.1"/>
    </source>
</evidence>
<comment type="caution">
    <text evidence="1">The sequence shown here is derived from an EMBL/GenBank/DDBJ whole genome shotgun (WGS) entry which is preliminary data.</text>
</comment>
<gene>
    <name evidence="1" type="ORF">Airi01_041830</name>
</gene>
<dbReference type="EMBL" id="BSTJ01000004">
    <property type="protein sequence ID" value="GLY75916.1"/>
    <property type="molecule type" value="Genomic_DNA"/>
</dbReference>
<name>A0A9W6RH06_9ACTN</name>
<proteinExistence type="predicted"/>
<organism evidence="1 2">
    <name type="scientific">Actinoallomurus iriomotensis</name>
    <dbReference type="NCBI Taxonomy" id="478107"/>
    <lineage>
        <taxon>Bacteria</taxon>
        <taxon>Bacillati</taxon>
        <taxon>Actinomycetota</taxon>
        <taxon>Actinomycetes</taxon>
        <taxon>Streptosporangiales</taxon>
        <taxon>Thermomonosporaceae</taxon>
        <taxon>Actinoallomurus</taxon>
    </lineage>
</organism>
<dbReference type="RefSeq" id="WP_285623504.1">
    <property type="nucleotide sequence ID" value="NZ_BSTJ01000004.1"/>
</dbReference>
<reference evidence="1" key="1">
    <citation type="submission" date="2023-03" db="EMBL/GenBank/DDBJ databases">
        <title>Actinoallomurus iriomotensis NBRC 103681.</title>
        <authorList>
            <person name="Ichikawa N."/>
            <person name="Sato H."/>
            <person name="Tonouchi N."/>
        </authorList>
    </citation>
    <scope>NUCLEOTIDE SEQUENCE</scope>
    <source>
        <strain evidence="1">NBRC 103681</strain>
    </source>
</reference>
<accession>A0A9W6RH06</accession>
<evidence type="ECO:0000313" key="2">
    <source>
        <dbReference type="Proteomes" id="UP001165135"/>
    </source>
</evidence>
<protein>
    <submittedName>
        <fullName evidence="1">Uncharacterized protein</fullName>
    </submittedName>
</protein>
<dbReference type="AlphaFoldDB" id="A0A9W6RH06"/>
<sequence>MNDNSDNESRLVRAGLVPYIVRWSGERPVRTPVVTKGRSGIGYPSERPGDRDERGVLWSRYVHAPGEGVPEFGGVHPYRQRHAMRHLLCQVCGEPADRDERGVLWLVGDAGRGWSDEDVTGHPPVCLRCAGTSRRACPYLRSRGALALRVRDAPLVAVSGTLYEPRGRSLICLGPATLAYDDPRVRYLKAAQLMRALRDWTAVDLDRQPT</sequence>
<dbReference type="Proteomes" id="UP001165135">
    <property type="component" value="Unassembled WGS sequence"/>
</dbReference>